<feature type="coiled-coil region" evidence="1">
    <location>
        <begin position="5"/>
        <end position="112"/>
    </location>
</feature>
<feature type="region of interest" description="Disordered" evidence="2">
    <location>
        <begin position="353"/>
        <end position="377"/>
    </location>
</feature>
<accession>A0A3S1A069</accession>
<dbReference type="OrthoDB" id="416454at2759"/>
<dbReference type="InterPro" id="IPR038807">
    <property type="entry name" value="CCDC150"/>
</dbReference>
<keyword evidence="1" id="KW-0175">Coiled coil</keyword>
<feature type="region of interest" description="Disordered" evidence="2">
    <location>
        <begin position="412"/>
        <end position="455"/>
    </location>
</feature>
<evidence type="ECO:0000256" key="1">
    <source>
        <dbReference type="SAM" id="Coils"/>
    </source>
</evidence>
<sequence>MLEQKNRLAYDNGKLQSTLRQLEQELEEATQEQGDIVQLRKLSQSLQAKYTQSQQEISEYKIRVQRLEGQTRSALEEAEQREHQLRLAHAAREEAQQEAARLIAQLEMLEGRQEYKVTSYQKNMAEAKSVNKEIAGTLEAVMTSHTQLQNIVENLQVELGKRDSQISQLKNSRLKDQGETKREVKQLEDRVDALSGELKKEKEKNVKKASKDLAEVRKQCENLSSRNQELVRSNTELRQRLADTEKDKEEIRAKVAGQRHKLEYLHKAKKQVEDNLNKMKAVREEIDELEQMRNEYMRKNNEQGETISKFVEQMSGLQEELRHLAQAYTNTQQLLKLKEDALDKERRIREEMRKKYSESKRREVDVGKKKHAMSDEKLQEVHHESLEISKHLQEAHSWFKGKFDKLQTEITASKQTQLRLEKENSEQRKSLEDERAKAHTTSERAKEMIQTSRQT</sequence>
<comment type="caution">
    <text evidence="3">The sequence shown here is derived from an EMBL/GenBank/DDBJ whole genome shotgun (WGS) entry which is preliminary data.</text>
</comment>
<gene>
    <name evidence="3" type="ORF">EGW08_004883</name>
</gene>
<dbReference type="PANTHER" id="PTHR35352:SF1">
    <property type="entry name" value="COILED-COIL DOMAIN-CONTAINING PROTEIN 150"/>
    <property type="match status" value="1"/>
</dbReference>
<dbReference type="Gene3D" id="1.10.287.1490">
    <property type="match status" value="1"/>
</dbReference>
<evidence type="ECO:0000313" key="4">
    <source>
        <dbReference type="Proteomes" id="UP000271974"/>
    </source>
</evidence>
<evidence type="ECO:0000313" key="3">
    <source>
        <dbReference type="EMBL" id="RUS87341.1"/>
    </source>
</evidence>
<dbReference type="PANTHER" id="PTHR35352">
    <property type="entry name" value="COILED-COIL DOMAIN-CONTAINING PROTEIN 150"/>
    <property type="match status" value="1"/>
</dbReference>
<protein>
    <submittedName>
        <fullName evidence="3">Uncharacterized protein</fullName>
    </submittedName>
</protein>
<dbReference type="STRING" id="188477.A0A3S1A069"/>
<dbReference type="Proteomes" id="UP000271974">
    <property type="component" value="Unassembled WGS sequence"/>
</dbReference>
<organism evidence="3 4">
    <name type="scientific">Elysia chlorotica</name>
    <name type="common">Eastern emerald elysia</name>
    <name type="synonym">Sea slug</name>
    <dbReference type="NCBI Taxonomy" id="188477"/>
    <lineage>
        <taxon>Eukaryota</taxon>
        <taxon>Metazoa</taxon>
        <taxon>Spiralia</taxon>
        <taxon>Lophotrochozoa</taxon>
        <taxon>Mollusca</taxon>
        <taxon>Gastropoda</taxon>
        <taxon>Heterobranchia</taxon>
        <taxon>Euthyneura</taxon>
        <taxon>Panpulmonata</taxon>
        <taxon>Sacoglossa</taxon>
        <taxon>Placobranchoidea</taxon>
        <taxon>Plakobranchidae</taxon>
        <taxon>Elysia</taxon>
    </lineage>
</organism>
<reference evidence="3 4" key="1">
    <citation type="submission" date="2019-01" db="EMBL/GenBank/DDBJ databases">
        <title>A draft genome assembly of the solar-powered sea slug Elysia chlorotica.</title>
        <authorList>
            <person name="Cai H."/>
            <person name="Li Q."/>
            <person name="Fang X."/>
            <person name="Li J."/>
            <person name="Curtis N.E."/>
            <person name="Altenburger A."/>
            <person name="Shibata T."/>
            <person name="Feng M."/>
            <person name="Maeda T."/>
            <person name="Schwartz J.A."/>
            <person name="Shigenobu S."/>
            <person name="Lundholm N."/>
            <person name="Nishiyama T."/>
            <person name="Yang H."/>
            <person name="Hasebe M."/>
            <person name="Li S."/>
            <person name="Pierce S.K."/>
            <person name="Wang J."/>
        </authorList>
    </citation>
    <scope>NUCLEOTIDE SEQUENCE [LARGE SCALE GENOMIC DNA]</scope>
    <source>
        <strain evidence="3">EC2010</strain>
        <tissue evidence="3">Whole organism of an adult</tissue>
    </source>
</reference>
<evidence type="ECO:0000256" key="2">
    <source>
        <dbReference type="SAM" id="MobiDB-lite"/>
    </source>
</evidence>
<feature type="non-terminal residue" evidence="3">
    <location>
        <position position="455"/>
    </location>
</feature>
<dbReference type="AlphaFoldDB" id="A0A3S1A069"/>
<name>A0A3S1A069_ELYCH</name>
<proteinExistence type="predicted"/>
<dbReference type="EMBL" id="RQTK01000113">
    <property type="protein sequence ID" value="RUS87341.1"/>
    <property type="molecule type" value="Genomic_DNA"/>
</dbReference>
<feature type="compositionally biased region" description="Basic and acidic residues" evidence="2">
    <location>
        <begin position="419"/>
        <end position="447"/>
    </location>
</feature>
<keyword evidence="4" id="KW-1185">Reference proteome</keyword>